<comment type="caution">
    <text evidence="15">The sequence shown here is derived from an EMBL/GenBank/DDBJ whole genome shotgun (WGS) entry which is preliminary data.</text>
</comment>
<dbReference type="InterPro" id="IPR014001">
    <property type="entry name" value="Helicase_ATP-bd"/>
</dbReference>
<sequence length="612" mass="69639">MQEDIIASVLSGKDTVALLPTGGGKSVCYQVPALMMGGMCLVVSPLIALMQDQVSRLQQLGISAACIHSGMHHNDVVRMLADAVHGAYKLLYVSPERLRTELFRDHLPELDLRMLAVDEAHCISQWGHDFRPAYLGIGIVREVHGRIPLLALTASATQEVQEDIVRQAAMRAPQVYRSSFARDNIFYRVAYSENKNADVLRTLTGECSIVYCRSRRQTETLAEYVRYDGKDAVIYHAGLQKEARDEAQEQWMTDRAPVMIATTAFGMGIDKPGVRQVVHYDAPEHPEAYYQEAGRAGRDGRPSAAYAVYNATDIKRLEDSIALQYPAEAYLRQVYQSVVDFLQIPITAQPDKYYPFDLYEFSRRFELQATQAMYALKLLEREGLWTLTESVYMPATIRFAADRHTIDALQISHPQLGYMAVSLLRMYSGIFHHPVHIRELAIARQLRMQKEDVIKALQRLAAMEIIEYNRPGEGPQLFFHHYRVDSRHLHIDMKRIGDLRRQHEKRTRAMIAMLQNTTECRERLLLQYFGETPVGDCGHCDVCHAAQGVRMGDKELEALLLKDIRSGVVTPNELAARYRPHMKEQVLRILRQMIDSGVLRLNDGKVNGRRAE</sequence>
<protein>
    <recommendedName>
        <fullName evidence="11">ATP-dependent DNA helicase RecQ</fullName>
        <ecNumber evidence="10">5.6.2.4</ecNumber>
    </recommendedName>
    <alternativeName>
        <fullName evidence="12">DNA 3'-5' helicase RecQ</fullName>
    </alternativeName>
</protein>
<accession>A0ABP8NGR6</accession>
<dbReference type="PROSITE" id="PS51194">
    <property type="entry name" value="HELICASE_CTER"/>
    <property type="match status" value="1"/>
</dbReference>
<dbReference type="InterPro" id="IPR036388">
    <property type="entry name" value="WH-like_DNA-bd_sf"/>
</dbReference>
<dbReference type="InterPro" id="IPR032284">
    <property type="entry name" value="RecQ_Zn-bd"/>
</dbReference>
<dbReference type="EC" id="5.6.2.4" evidence="10"/>
<dbReference type="Pfam" id="PF00270">
    <property type="entry name" value="DEAD"/>
    <property type="match status" value="1"/>
</dbReference>
<evidence type="ECO:0000256" key="7">
    <source>
        <dbReference type="ARBA" id="ARBA00023125"/>
    </source>
</evidence>
<evidence type="ECO:0000259" key="14">
    <source>
        <dbReference type="PROSITE" id="PS51194"/>
    </source>
</evidence>
<dbReference type="InterPro" id="IPR004589">
    <property type="entry name" value="DNA_helicase_ATP-dep_RecQ"/>
</dbReference>
<organism evidence="15 16">
    <name type="scientific">Nemorincola caseinilytica</name>
    <dbReference type="NCBI Taxonomy" id="2054315"/>
    <lineage>
        <taxon>Bacteria</taxon>
        <taxon>Pseudomonadati</taxon>
        <taxon>Bacteroidota</taxon>
        <taxon>Chitinophagia</taxon>
        <taxon>Chitinophagales</taxon>
        <taxon>Chitinophagaceae</taxon>
        <taxon>Nemorincola</taxon>
    </lineage>
</organism>
<dbReference type="Gene3D" id="3.40.50.300">
    <property type="entry name" value="P-loop containing nucleotide triphosphate hydrolases"/>
    <property type="match status" value="2"/>
</dbReference>
<evidence type="ECO:0000256" key="1">
    <source>
        <dbReference type="ARBA" id="ARBA00005446"/>
    </source>
</evidence>
<name>A0ABP8NGR6_9BACT</name>
<dbReference type="CDD" id="cd17920">
    <property type="entry name" value="DEXHc_RecQ"/>
    <property type="match status" value="1"/>
</dbReference>
<comment type="similarity">
    <text evidence="1">Belongs to the helicase family. RecQ subfamily.</text>
</comment>
<gene>
    <name evidence="15" type="ORF">GCM10023093_22430</name>
</gene>
<dbReference type="EMBL" id="BAABFA010000015">
    <property type="protein sequence ID" value="GAA4467126.1"/>
    <property type="molecule type" value="Genomic_DNA"/>
</dbReference>
<dbReference type="SMART" id="SM00490">
    <property type="entry name" value="HELICc"/>
    <property type="match status" value="1"/>
</dbReference>
<dbReference type="InterPro" id="IPR001650">
    <property type="entry name" value="Helicase_C-like"/>
</dbReference>
<keyword evidence="8" id="KW-0413">Isomerase</keyword>
<feature type="domain" description="Helicase C-terminal" evidence="14">
    <location>
        <begin position="195"/>
        <end position="346"/>
    </location>
</feature>
<dbReference type="InterPro" id="IPR011545">
    <property type="entry name" value="DEAD/DEAH_box_helicase_dom"/>
</dbReference>
<dbReference type="PANTHER" id="PTHR13710:SF105">
    <property type="entry name" value="ATP-DEPENDENT DNA HELICASE Q1"/>
    <property type="match status" value="1"/>
</dbReference>
<evidence type="ECO:0000256" key="10">
    <source>
        <dbReference type="ARBA" id="ARBA00034808"/>
    </source>
</evidence>
<dbReference type="NCBIfam" id="TIGR00614">
    <property type="entry name" value="recQ_fam"/>
    <property type="match status" value="1"/>
</dbReference>
<evidence type="ECO:0000256" key="11">
    <source>
        <dbReference type="ARBA" id="ARBA00044535"/>
    </source>
</evidence>
<evidence type="ECO:0000256" key="8">
    <source>
        <dbReference type="ARBA" id="ARBA00023235"/>
    </source>
</evidence>
<evidence type="ECO:0000256" key="9">
    <source>
        <dbReference type="ARBA" id="ARBA00034617"/>
    </source>
</evidence>
<dbReference type="SUPFAM" id="SSF52540">
    <property type="entry name" value="P-loop containing nucleoside triphosphate hydrolases"/>
    <property type="match status" value="1"/>
</dbReference>
<keyword evidence="4" id="KW-0378">Hydrolase</keyword>
<comment type="catalytic activity">
    <reaction evidence="9">
        <text>Couples ATP hydrolysis with the unwinding of duplex DNA by translocating in the 3'-5' direction.</text>
        <dbReference type="EC" id="5.6.2.4"/>
    </reaction>
</comment>
<keyword evidence="5 15" id="KW-0347">Helicase</keyword>
<evidence type="ECO:0000256" key="5">
    <source>
        <dbReference type="ARBA" id="ARBA00022806"/>
    </source>
</evidence>
<keyword evidence="16" id="KW-1185">Reference proteome</keyword>
<dbReference type="PANTHER" id="PTHR13710">
    <property type="entry name" value="DNA HELICASE RECQ FAMILY MEMBER"/>
    <property type="match status" value="1"/>
</dbReference>
<evidence type="ECO:0000256" key="4">
    <source>
        <dbReference type="ARBA" id="ARBA00022801"/>
    </source>
</evidence>
<dbReference type="GO" id="GO:0004386">
    <property type="term" value="F:helicase activity"/>
    <property type="evidence" value="ECO:0007669"/>
    <property type="project" value="UniProtKB-KW"/>
</dbReference>
<keyword evidence="6" id="KW-0067">ATP-binding</keyword>
<evidence type="ECO:0000259" key="13">
    <source>
        <dbReference type="PROSITE" id="PS51192"/>
    </source>
</evidence>
<keyword evidence="2" id="KW-0479">Metal-binding</keyword>
<evidence type="ECO:0000256" key="3">
    <source>
        <dbReference type="ARBA" id="ARBA00022741"/>
    </source>
</evidence>
<evidence type="ECO:0000313" key="16">
    <source>
        <dbReference type="Proteomes" id="UP001500067"/>
    </source>
</evidence>
<evidence type="ECO:0000313" key="15">
    <source>
        <dbReference type="EMBL" id="GAA4467126.1"/>
    </source>
</evidence>
<dbReference type="InterPro" id="IPR027417">
    <property type="entry name" value="P-loop_NTPase"/>
</dbReference>
<evidence type="ECO:0000256" key="2">
    <source>
        <dbReference type="ARBA" id="ARBA00022723"/>
    </source>
</evidence>
<dbReference type="Proteomes" id="UP001500067">
    <property type="component" value="Unassembled WGS sequence"/>
</dbReference>
<dbReference type="SMART" id="SM00487">
    <property type="entry name" value="DEXDc"/>
    <property type="match status" value="1"/>
</dbReference>
<dbReference type="Gene3D" id="1.10.10.10">
    <property type="entry name" value="Winged helix-like DNA-binding domain superfamily/Winged helix DNA-binding domain"/>
    <property type="match status" value="1"/>
</dbReference>
<keyword evidence="7" id="KW-0238">DNA-binding</keyword>
<dbReference type="PROSITE" id="PS51192">
    <property type="entry name" value="HELICASE_ATP_BIND_1"/>
    <property type="match status" value="1"/>
</dbReference>
<feature type="domain" description="Helicase ATP-binding" evidence="13">
    <location>
        <begin position="6"/>
        <end position="174"/>
    </location>
</feature>
<reference evidence="16" key="1">
    <citation type="journal article" date="2019" name="Int. J. Syst. Evol. Microbiol.">
        <title>The Global Catalogue of Microorganisms (GCM) 10K type strain sequencing project: providing services to taxonomists for standard genome sequencing and annotation.</title>
        <authorList>
            <consortium name="The Broad Institute Genomics Platform"/>
            <consortium name="The Broad Institute Genome Sequencing Center for Infectious Disease"/>
            <person name="Wu L."/>
            <person name="Ma J."/>
        </authorList>
    </citation>
    <scope>NUCLEOTIDE SEQUENCE [LARGE SCALE GENOMIC DNA]</scope>
    <source>
        <strain evidence="16">JCM 32105</strain>
    </source>
</reference>
<keyword evidence="3" id="KW-0547">Nucleotide-binding</keyword>
<proteinExistence type="inferred from homology"/>
<dbReference type="Pfam" id="PF00271">
    <property type="entry name" value="Helicase_C"/>
    <property type="match status" value="1"/>
</dbReference>
<evidence type="ECO:0000256" key="12">
    <source>
        <dbReference type="ARBA" id="ARBA00044550"/>
    </source>
</evidence>
<evidence type="ECO:0000256" key="6">
    <source>
        <dbReference type="ARBA" id="ARBA00022840"/>
    </source>
</evidence>
<dbReference type="Pfam" id="PF16124">
    <property type="entry name" value="RecQ_Zn_bind"/>
    <property type="match status" value="1"/>
</dbReference>